<dbReference type="Proteomes" id="UP000187280">
    <property type="component" value="Unassembled WGS sequence"/>
</dbReference>
<dbReference type="GO" id="GO:0010420">
    <property type="term" value="F:polyprenyldihydroxybenzoate methyltransferase activity"/>
    <property type="evidence" value="ECO:0007669"/>
    <property type="project" value="TreeGrafter"/>
</dbReference>
<dbReference type="SUPFAM" id="SSF53335">
    <property type="entry name" value="S-adenosyl-L-methionine-dependent methyltransferases"/>
    <property type="match status" value="1"/>
</dbReference>
<accession>A0A1H3VKB5</accession>
<feature type="domain" description="Methyltransferase type 12" evidence="1">
    <location>
        <begin position="69"/>
        <end position="166"/>
    </location>
</feature>
<name>A0A1H3VKB5_9GAMM</name>
<dbReference type="Gene3D" id="3.40.50.150">
    <property type="entry name" value="Vaccinia Virus protein VP39"/>
    <property type="match status" value="1"/>
</dbReference>
<dbReference type="InterPro" id="IPR013217">
    <property type="entry name" value="Methyltransf_12"/>
</dbReference>
<dbReference type="CDD" id="cd02440">
    <property type="entry name" value="AdoMet_MTases"/>
    <property type="match status" value="1"/>
</dbReference>
<dbReference type="STRING" id="71657.SAMN02982996_00065"/>
<dbReference type="RefSeq" id="WP_026743041.1">
    <property type="nucleotide sequence ID" value="NZ_FNQS01000001.1"/>
</dbReference>
<reference evidence="2 3" key="1">
    <citation type="submission" date="2016-10" db="EMBL/GenBank/DDBJ databases">
        <authorList>
            <person name="de Groot N.N."/>
        </authorList>
    </citation>
    <scope>NUCLEOTIDE SEQUENCE [LARGE SCALE GENOMIC DNA]</scope>
    <source>
        <strain evidence="2 3">ATCC 29281</strain>
    </source>
</reference>
<dbReference type="AlphaFoldDB" id="A0A1H3VKB5"/>
<evidence type="ECO:0000313" key="3">
    <source>
        <dbReference type="Proteomes" id="UP000187280"/>
    </source>
</evidence>
<evidence type="ECO:0000259" key="1">
    <source>
        <dbReference type="Pfam" id="PF08242"/>
    </source>
</evidence>
<keyword evidence="3" id="KW-1185">Reference proteome</keyword>
<dbReference type="GO" id="GO:0032259">
    <property type="term" value="P:methylation"/>
    <property type="evidence" value="ECO:0007669"/>
    <property type="project" value="UniProtKB-KW"/>
</dbReference>
<dbReference type="GeneID" id="97763013"/>
<organism evidence="2 3">
    <name type="scientific">Lonsdalea quercina</name>
    <dbReference type="NCBI Taxonomy" id="71657"/>
    <lineage>
        <taxon>Bacteria</taxon>
        <taxon>Pseudomonadati</taxon>
        <taxon>Pseudomonadota</taxon>
        <taxon>Gammaproteobacteria</taxon>
        <taxon>Enterobacterales</taxon>
        <taxon>Pectobacteriaceae</taxon>
        <taxon>Lonsdalea</taxon>
    </lineage>
</organism>
<dbReference type="Pfam" id="PF08242">
    <property type="entry name" value="Methyltransf_12"/>
    <property type="match status" value="1"/>
</dbReference>
<sequence length="220" mass="24825">MNNPHASIHSSHLLNGNSGKLKDYYKRWAIRYEKDVKNEHYSGPGVMASITYMTCLSFLEKSPEQTRILDAGCGTGLVGTALVNSGFKNIDGLDLSEEMGKIAAQTKSYKNIWTDIDLSKEMSHIPPSPLDHISYDIIVCCGVFTLGHLEPTALSTLHRFVAKDGFIIVSTRKSYLEQHDFERTTEGLLQQRYFSSAICIPNARYIGEERAHYWIFQVDK</sequence>
<dbReference type="EMBL" id="FNQS01000001">
    <property type="protein sequence ID" value="SDZ75217.1"/>
    <property type="molecule type" value="Genomic_DNA"/>
</dbReference>
<gene>
    <name evidence="2" type="ORF">SAMN02982996_00065</name>
</gene>
<protein>
    <submittedName>
        <fullName evidence="2">Methyltransferase domain-containing protein</fullName>
    </submittedName>
</protein>
<proteinExistence type="predicted"/>
<dbReference type="InterPro" id="IPR029063">
    <property type="entry name" value="SAM-dependent_MTases_sf"/>
</dbReference>
<dbReference type="PANTHER" id="PTHR43464:SF23">
    <property type="entry name" value="JUVENILE HORMONE ACID O-METHYLTRANSFERASE"/>
    <property type="match status" value="1"/>
</dbReference>
<keyword evidence="2" id="KW-0808">Transferase</keyword>
<evidence type="ECO:0000313" key="2">
    <source>
        <dbReference type="EMBL" id="SDZ75217.1"/>
    </source>
</evidence>
<keyword evidence="2" id="KW-0489">Methyltransferase</keyword>
<dbReference type="PANTHER" id="PTHR43464">
    <property type="entry name" value="METHYLTRANSFERASE"/>
    <property type="match status" value="1"/>
</dbReference>